<keyword evidence="3" id="KW-1185">Reference proteome</keyword>
<sequence length="283" mass="33218">MVYWTSLTGSDVHKNSVDQIESYRTKHGFKELDIHNSPKRRNRDFKPMLYGDFIGMLNFKLSEPWALTRHLPDLVNESHQKPIQWIKYTIKGAVIGAIYGLYQHSNHLIENRFVDQKLYLSEKRSPFHIRGLLKYAKIFARPMGYTAGLFLGYKLLYDFFEHHTGGQDIPDMFHHFKAWVILSPFVLGYFLPFRHLPWGIILSATMVFPTYWYIRTISNGEFSRTHQICPEPLNFYQAGVSKAEKDKFEHQDRIEAIGWARATEYMYGKNNEGPSFISQKLGR</sequence>
<keyword evidence="1" id="KW-0812">Transmembrane</keyword>
<comment type="caution">
    <text evidence="2">The sequence shown here is derived from an EMBL/GenBank/DDBJ whole genome shotgun (WGS) entry which is preliminary data.</text>
</comment>
<accession>A0AAD1XS79</accession>
<gene>
    <name evidence="2" type="ORF">ECRASSUSDP1_LOCUS19219</name>
</gene>
<proteinExistence type="predicted"/>
<organism evidence="2 3">
    <name type="scientific">Euplotes crassus</name>
    <dbReference type="NCBI Taxonomy" id="5936"/>
    <lineage>
        <taxon>Eukaryota</taxon>
        <taxon>Sar</taxon>
        <taxon>Alveolata</taxon>
        <taxon>Ciliophora</taxon>
        <taxon>Intramacronucleata</taxon>
        <taxon>Spirotrichea</taxon>
        <taxon>Hypotrichia</taxon>
        <taxon>Euplotida</taxon>
        <taxon>Euplotidae</taxon>
        <taxon>Moneuplotes</taxon>
    </lineage>
</organism>
<name>A0AAD1XS79_EUPCR</name>
<dbReference type="AlphaFoldDB" id="A0AAD1XS79"/>
<evidence type="ECO:0000256" key="1">
    <source>
        <dbReference type="SAM" id="Phobius"/>
    </source>
</evidence>
<dbReference type="Proteomes" id="UP001295684">
    <property type="component" value="Unassembled WGS sequence"/>
</dbReference>
<evidence type="ECO:0000313" key="2">
    <source>
        <dbReference type="EMBL" id="CAI2377829.1"/>
    </source>
</evidence>
<keyword evidence="1" id="KW-1133">Transmembrane helix</keyword>
<dbReference type="EMBL" id="CAMPGE010019500">
    <property type="protein sequence ID" value="CAI2377829.1"/>
    <property type="molecule type" value="Genomic_DNA"/>
</dbReference>
<keyword evidence="1" id="KW-0472">Membrane</keyword>
<evidence type="ECO:0000313" key="3">
    <source>
        <dbReference type="Proteomes" id="UP001295684"/>
    </source>
</evidence>
<protein>
    <submittedName>
        <fullName evidence="2">Uncharacterized protein</fullName>
    </submittedName>
</protein>
<feature type="transmembrane region" description="Helical" evidence="1">
    <location>
        <begin position="196"/>
        <end position="214"/>
    </location>
</feature>
<reference evidence="2" key="1">
    <citation type="submission" date="2023-07" db="EMBL/GenBank/DDBJ databases">
        <authorList>
            <consortium name="AG Swart"/>
            <person name="Singh M."/>
            <person name="Singh A."/>
            <person name="Seah K."/>
            <person name="Emmerich C."/>
        </authorList>
    </citation>
    <scope>NUCLEOTIDE SEQUENCE</scope>
    <source>
        <strain evidence="2">DP1</strain>
    </source>
</reference>